<comment type="similarity">
    <text evidence="1">Belongs to the EcnA/EcnB lipoprotein family.</text>
</comment>
<dbReference type="EMBL" id="JAWIIV010000015">
    <property type="protein sequence ID" value="MEC4721059.1"/>
    <property type="molecule type" value="Genomic_DNA"/>
</dbReference>
<evidence type="ECO:0000256" key="3">
    <source>
        <dbReference type="ARBA" id="ARBA00022729"/>
    </source>
</evidence>
<keyword evidence="4" id="KW-0472">Membrane</keyword>
<evidence type="ECO:0000313" key="8">
    <source>
        <dbReference type="EMBL" id="MEC4721059.1"/>
    </source>
</evidence>
<keyword evidence="3 7" id="KW-0732">Signal</keyword>
<dbReference type="RefSeq" id="WP_326507767.1">
    <property type="nucleotide sequence ID" value="NZ_JAWIIV010000015.1"/>
</dbReference>
<protein>
    <submittedName>
        <fullName evidence="8">Entericidin A/B family lipoprotein</fullName>
    </submittedName>
</protein>
<feature type="chain" id="PRO_5046512236" evidence="7">
    <location>
        <begin position="25"/>
        <end position="42"/>
    </location>
</feature>
<dbReference type="Pfam" id="PF08085">
    <property type="entry name" value="Entericidin"/>
    <property type="match status" value="1"/>
</dbReference>
<keyword evidence="2" id="KW-1003">Cell membrane</keyword>
<evidence type="ECO:0000256" key="2">
    <source>
        <dbReference type="ARBA" id="ARBA00022475"/>
    </source>
</evidence>
<proteinExistence type="inferred from homology"/>
<keyword evidence="6 8" id="KW-0449">Lipoprotein</keyword>
<gene>
    <name evidence="8" type="ORF">RY831_17980</name>
</gene>
<reference evidence="8 9" key="1">
    <citation type="submission" date="2023-10" db="EMBL/GenBank/DDBJ databases">
        <title>Noviherbaspirillum sp. CPCC 100848 genome assembly.</title>
        <authorList>
            <person name="Li X.Y."/>
            <person name="Fang X.M."/>
        </authorList>
    </citation>
    <scope>NUCLEOTIDE SEQUENCE [LARGE SCALE GENOMIC DNA]</scope>
    <source>
        <strain evidence="8 9">CPCC 100848</strain>
    </source>
</reference>
<dbReference type="Proteomes" id="UP001352263">
    <property type="component" value="Unassembled WGS sequence"/>
</dbReference>
<evidence type="ECO:0000256" key="5">
    <source>
        <dbReference type="ARBA" id="ARBA00023139"/>
    </source>
</evidence>
<dbReference type="PROSITE" id="PS51257">
    <property type="entry name" value="PROKAR_LIPOPROTEIN"/>
    <property type="match status" value="1"/>
</dbReference>
<keyword evidence="9" id="KW-1185">Reference proteome</keyword>
<name>A0ABU6JBN2_9BURK</name>
<sequence>MKTMFALLLSALVLVLAGCNTVQGVGKDVRKVGEVVESAAKR</sequence>
<comment type="caution">
    <text evidence="8">The sequence shown here is derived from an EMBL/GenBank/DDBJ whole genome shotgun (WGS) entry which is preliminary data.</text>
</comment>
<keyword evidence="5" id="KW-0564">Palmitate</keyword>
<dbReference type="InterPro" id="IPR012556">
    <property type="entry name" value="Entericidin"/>
</dbReference>
<evidence type="ECO:0000256" key="7">
    <source>
        <dbReference type="SAM" id="SignalP"/>
    </source>
</evidence>
<evidence type="ECO:0000256" key="1">
    <source>
        <dbReference type="ARBA" id="ARBA00010296"/>
    </source>
</evidence>
<accession>A0ABU6JBN2</accession>
<organism evidence="8 9">
    <name type="scientific">Noviherbaspirillum album</name>
    <dbReference type="NCBI Taxonomy" id="3080276"/>
    <lineage>
        <taxon>Bacteria</taxon>
        <taxon>Pseudomonadati</taxon>
        <taxon>Pseudomonadota</taxon>
        <taxon>Betaproteobacteria</taxon>
        <taxon>Burkholderiales</taxon>
        <taxon>Oxalobacteraceae</taxon>
        <taxon>Noviherbaspirillum</taxon>
    </lineage>
</organism>
<evidence type="ECO:0000256" key="6">
    <source>
        <dbReference type="ARBA" id="ARBA00023288"/>
    </source>
</evidence>
<evidence type="ECO:0000256" key="4">
    <source>
        <dbReference type="ARBA" id="ARBA00023136"/>
    </source>
</evidence>
<evidence type="ECO:0000313" key="9">
    <source>
        <dbReference type="Proteomes" id="UP001352263"/>
    </source>
</evidence>
<feature type="signal peptide" evidence="7">
    <location>
        <begin position="1"/>
        <end position="24"/>
    </location>
</feature>